<dbReference type="PROSITE" id="PS51257">
    <property type="entry name" value="PROKAR_LIPOPROTEIN"/>
    <property type="match status" value="1"/>
</dbReference>
<dbReference type="Proteomes" id="UP000823860">
    <property type="component" value="Unassembled WGS sequence"/>
</dbReference>
<proteinExistence type="predicted"/>
<evidence type="ECO:0000256" key="1">
    <source>
        <dbReference type="SAM" id="MobiDB-lite"/>
    </source>
</evidence>
<evidence type="ECO:0000313" key="2">
    <source>
        <dbReference type="EMBL" id="HJA83504.1"/>
    </source>
</evidence>
<reference evidence="2" key="1">
    <citation type="journal article" date="2021" name="PeerJ">
        <title>Extensive microbial diversity within the chicken gut microbiome revealed by metagenomics and culture.</title>
        <authorList>
            <person name="Gilroy R."/>
            <person name="Ravi A."/>
            <person name="Getino M."/>
            <person name="Pursley I."/>
            <person name="Horton D.L."/>
            <person name="Alikhan N.F."/>
            <person name="Baker D."/>
            <person name="Gharbi K."/>
            <person name="Hall N."/>
            <person name="Watson M."/>
            <person name="Adriaenssens E.M."/>
            <person name="Foster-Nyarko E."/>
            <person name="Jarju S."/>
            <person name="Secka A."/>
            <person name="Antonio M."/>
            <person name="Oren A."/>
            <person name="Chaudhuri R.R."/>
            <person name="La Ragione R."/>
            <person name="Hildebrand F."/>
            <person name="Pallen M.J."/>
        </authorList>
    </citation>
    <scope>NUCLEOTIDE SEQUENCE</scope>
    <source>
        <strain evidence="2">ChiHecec1B25-7008</strain>
    </source>
</reference>
<dbReference type="EMBL" id="DWZE01000069">
    <property type="protein sequence ID" value="HJA83504.1"/>
    <property type="molecule type" value="Genomic_DNA"/>
</dbReference>
<feature type="region of interest" description="Disordered" evidence="1">
    <location>
        <begin position="201"/>
        <end position="225"/>
    </location>
</feature>
<name>A0A9D2HSA5_9BACE</name>
<comment type="caution">
    <text evidence="2">The sequence shown here is derived from an EMBL/GenBank/DDBJ whole genome shotgun (WGS) entry which is preliminary data.</text>
</comment>
<evidence type="ECO:0000313" key="3">
    <source>
        <dbReference type="Proteomes" id="UP000823860"/>
    </source>
</evidence>
<gene>
    <name evidence="2" type="ORF">H9785_06020</name>
</gene>
<dbReference type="AlphaFoldDB" id="A0A9D2HSA5"/>
<sequence length="225" mass="25159">MKGRIAVSALAIWALGACQDGPRTVENPLIETANSLTLDITRVELTDTATWLQVDAYRAKDWIRITSDACLQAEGQTYALTGTQDITPDSDFWMPASGKATFHLRFEPLPLRTRSFDFIQKAEGKDCFKLFGIDLTGKATYDTPESVPQTARVMEKQHRYLPDHDTRHPRTTLPPDQRAMGCPLQTIEDRCHPRLCAGGQRRHVCPAGRPDGHPSADKDAERQTE</sequence>
<protein>
    <submittedName>
        <fullName evidence="2">Uncharacterized protein</fullName>
    </submittedName>
</protein>
<accession>A0A9D2HSA5</accession>
<feature type="compositionally biased region" description="Basic and acidic residues" evidence="1">
    <location>
        <begin position="210"/>
        <end position="225"/>
    </location>
</feature>
<organism evidence="2 3">
    <name type="scientific">Candidatus Bacteroides intestinavium</name>
    <dbReference type="NCBI Taxonomy" id="2838469"/>
    <lineage>
        <taxon>Bacteria</taxon>
        <taxon>Pseudomonadati</taxon>
        <taxon>Bacteroidota</taxon>
        <taxon>Bacteroidia</taxon>
        <taxon>Bacteroidales</taxon>
        <taxon>Bacteroidaceae</taxon>
        <taxon>Bacteroides</taxon>
    </lineage>
</organism>
<reference evidence="2" key="2">
    <citation type="submission" date="2021-04" db="EMBL/GenBank/DDBJ databases">
        <authorList>
            <person name="Gilroy R."/>
        </authorList>
    </citation>
    <scope>NUCLEOTIDE SEQUENCE</scope>
    <source>
        <strain evidence="2">ChiHecec1B25-7008</strain>
    </source>
</reference>